<evidence type="ECO:0000259" key="3">
    <source>
        <dbReference type="Pfam" id="PF00501"/>
    </source>
</evidence>
<evidence type="ECO:0000256" key="2">
    <source>
        <dbReference type="ARBA" id="ARBA00022598"/>
    </source>
</evidence>
<dbReference type="GO" id="GO:0031956">
    <property type="term" value="F:medium-chain fatty acid-CoA ligase activity"/>
    <property type="evidence" value="ECO:0007669"/>
    <property type="project" value="TreeGrafter"/>
</dbReference>
<accession>A0A1E3RH48</accession>
<keyword evidence="5" id="KW-1185">Reference proteome</keyword>
<dbReference type="Proteomes" id="UP000094053">
    <property type="component" value="Unassembled WGS sequence"/>
</dbReference>
<dbReference type="GO" id="GO:0006631">
    <property type="term" value="P:fatty acid metabolic process"/>
    <property type="evidence" value="ECO:0007669"/>
    <property type="project" value="TreeGrafter"/>
</dbReference>
<dbReference type="InterPro" id="IPR000873">
    <property type="entry name" value="AMP-dep_synth/lig_dom"/>
</dbReference>
<dbReference type="Gene3D" id="3.40.50.12780">
    <property type="entry name" value="N-terminal domain of ligase-like"/>
    <property type="match status" value="1"/>
</dbReference>
<evidence type="ECO:0000256" key="1">
    <source>
        <dbReference type="ARBA" id="ARBA00006432"/>
    </source>
</evidence>
<proteinExistence type="inferred from homology"/>
<name>A0A1E3RH48_MYCFV</name>
<reference evidence="5" key="1">
    <citation type="submission" date="2016-09" db="EMBL/GenBank/DDBJ databases">
        <authorList>
            <person name="Greninger A.L."/>
            <person name="Jerome K.R."/>
            <person name="Mcnair B."/>
            <person name="Wallis C."/>
            <person name="Fang F."/>
        </authorList>
    </citation>
    <scope>NUCLEOTIDE SEQUENCE [LARGE SCALE GENOMIC DNA]</scope>
    <source>
        <strain evidence="5">M6</strain>
    </source>
</reference>
<dbReference type="SUPFAM" id="SSF56801">
    <property type="entry name" value="Acetyl-CoA synthetase-like"/>
    <property type="match status" value="1"/>
</dbReference>
<dbReference type="InterPro" id="IPR045851">
    <property type="entry name" value="AMP-bd_C_sf"/>
</dbReference>
<dbReference type="STRING" id="1776.BHQ18_16575"/>
<dbReference type="Pfam" id="PF00501">
    <property type="entry name" value="AMP-binding"/>
    <property type="match status" value="1"/>
</dbReference>
<sequence length="364" mass="39271">MRAYQGGGSIAVASAARFDALRKRLAGWSLTDCTSRFETVAGPDAAGLLVMETSGTTGDPKLVRYRKDTVGRCARAIAEHLPVTPDREYIALVNPRFAYGMSIIHSHLAAGVPVRFCTPPVSADAWTGFRDHLTPETSVYLLPHQSFLLARDHDWSFDGAVELIFAGGMLTESMAARLRPSFPAATVVNMYGQAELGPRIAIGRSPLATFVEGDVGAPLPGVRVRITDDGHIEVDSDYRMLSYLDAGEVPRWWPTGDTGRIAADGHLHVSGRTAGDINFLGSRIELSALRRLTRAVPGVLDCRVWAVEHSVYGQQPSLRVLVEAPDTTAERRIRRALADEIGSSASAIVIDVVDMAALPDSGKL</sequence>
<feature type="domain" description="AMP-dependent synthetase/ligase" evidence="3">
    <location>
        <begin position="49"/>
        <end position="230"/>
    </location>
</feature>
<organism evidence="4 5">
    <name type="scientific">Mycolicibacterium flavescens</name>
    <name type="common">Mycobacterium flavescens</name>
    <dbReference type="NCBI Taxonomy" id="1776"/>
    <lineage>
        <taxon>Bacteria</taxon>
        <taxon>Bacillati</taxon>
        <taxon>Actinomycetota</taxon>
        <taxon>Actinomycetes</taxon>
        <taxon>Mycobacteriales</taxon>
        <taxon>Mycobacteriaceae</taxon>
        <taxon>Mycolicibacterium</taxon>
    </lineage>
</organism>
<gene>
    <name evidence="4" type="ORF">BHQ18_16575</name>
</gene>
<comment type="caution">
    <text evidence="4">The sequence shown here is derived from an EMBL/GenBank/DDBJ whole genome shotgun (WGS) entry which is preliminary data.</text>
</comment>
<evidence type="ECO:0000313" key="5">
    <source>
        <dbReference type="Proteomes" id="UP000094053"/>
    </source>
</evidence>
<dbReference type="EMBL" id="MIHA01000011">
    <property type="protein sequence ID" value="ODQ89196.1"/>
    <property type="molecule type" value="Genomic_DNA"/>
</dbReference>
<dbReference type="InterPro" id="IPR042099">
    <property type="entry name" value="ANL_N_sf"/>
</dbReference>
<dbReference type="Gene3D" id="3.30.300.30">
    <property type="match status" value="1"/>
</dbReference>
<dbReference type="AlphaFoldDB" id="A0A1E3RH48"/>
<dbReference type="PANTHER" id="PTHR43201:SF5">
    <property type="entry name" value="MEDIUM-CHAIN ACYL-COA LIGASE ACSF2, MITOCHONDRIAL"/>
    <property type="match status" value="1"/>
</dbReference>
<keyword evidence="2" id="KW-0436">Ligase</keyword>
<protein>
    <recommendedName>
        <fullName evidence="3">AMP-dependent synthetase/ligase domain-containing protein</fullName>
    </recommendedName>
</protein>
<evidence type="ECO:0000313" key="4">
    <source>
        <dbReference type="EMBL" id="ODQ89196.1"/>
    </source>
</evidence>
<dbReference type="PANTHER" id="PTHR43201">
    <property type="entry name" value="ACYL-COA SYNTHETASE"/>
    <property type="match status" value="1"/>
</dbReference>
<comment type="similarity">
    <text evidence="1">Belongs to the ATP-dependent AMP-binding enzyme family.</text>
</comment>